<name>A0A2V4B4C2_9PSEU</name>
<evidence type="ECO:0000313" key="2">
    <source>
        <dbReference type="Proteomes" id="UP000249915"/>
    </source>
</evidence>
<comment type="caution">
    <text evidence="1">The sequence shown here is derived from an EMBL/GenBank/DDBJ whole genome shotgun (WGS) entry which is preliminary data.</text>
</comment>
<organism evidence="1 2">
    <name type="scientific">Prauserella muralis</name>
    <dbReference type="NCBI Taxonomy" id="588067"/>
    <lineage>
        <taxon>Bacteria</taxon>
        <taxon>Bacillati</taxon>
        <taxon>Actinomycetota</taxon>
        <taxon>Actinomycetes</taxon>
        <taxon>Pseudonocardiales</taxon>
        <taxon>Pseudonocardiaceae</taxon>
        <taxon>Prauserella</taxon>
    </lineage>
</organism>
<accession>A0A2V4B4C2</accession>
<proteinExistence type="predicted"/>
<gene>
    <name evidence="1" type="ORF">BAY60_18060</name>
</gene>
<keyword evidence="2" id="KW-1185">Reference proteome</keyword>
<reference evidence="1 2" key="1">
    <citation type="submission" date="2016-07" db="EMBL/GenBank/DDBJ databases">
        <title>Draft genome sequence of Prauserella muralis DSM 45305, isolated from a mould-covered wall in an indoor environment.</title>
        <authorList>
            <person name="Ruckert C."/>
            <person name="Albersmeier A."/>
            <person name="Jiang C.-L."/>
            <person name="Jiang Y."/>
            <person name="Kalinowski J."/>
            <person name="Schneider O."/>
            <person name="Winkler A."/>
            <person name="Zotchev S.B."/>
        </authorList>
    </citation>
    <scope>NUCLEOTIDE SEQUENCE [LARGE SCALE GENOMIC DNA]</scope>
    <source>
        <strain evidence="1 2">DSM 45305</strain>
    </source>
</reference>
<dbReference type="AlphaFoldDB" id="A0A2V4B4C2"/>
<dbReference type="Proteomes" id="UP000249915">
    <property type="component" value="Unassembled WGS sequence"/>
</dbReference>
<protein>
    <submittedName>
        <fullName evidence="1">Uncharacterized protein</fullName>
    </submittedName>
</protein>
<dbReference type="EMBL" id="MASW01000002">
    <property type="protein sequence ID" value="PXY28228.1"/>
    <property type="molecule type" value="Genomic_DNA"/>
</dbReference>
<evidence type="ECO:0000313" key="1">
    <source>
        <dbReference type="EMBL" id="PXY28228.1"/>
    </source>
</evidence>
<sequence length="59" mass="6513">MMREIEAIITAAQAEYRRFVASGPDRETRTAVGNAVRFLTADLTSVLDLLTATQTRARS</sequence>